<dbReference type="Proteomes" id="UP001458880">
    <property type="component" value="Unassembled WGS sequence"/>
</dbReference>
<sequence length="124" mass="13888">MSRQVRPWSENGDDAAPAGAVPCASSSRLDVLFTFRVSRTVLRERVSNEEGLRSDRVGRIGEPRTRRGVKLGRLVVVGRRSTSIHSFIHQFFLFDFRYAAVRGATVETDGIDSLYRIQVSDAAF</sequence>
<keyword evidence="3" id="KW-1185">Reference proteome</keyword>
<feature type="region of interest" description="Disordered" evidence="1">
    <location>
        <begin position="1"/>
        <end position="21"/>
    </location>
</feature>
<evidence type="ECO:0000313" key="3">
    <source>
        <dbReference type="Proteomes" id="UP001458880"/>
    </source>
</evidence>
<dbReference type="AlphaFoldDB" id="A0AAW1KNC9"/>
<gene>
    <name evidence="2" type="ORF">QE152_g21650</name>
</gene>
<proteinExistence type="predicted"/>
<evidence type="ECO:0000256" key="1">
    <source>
        <dbReference type="SAM" id="MobiDB-lite"/>
    </source>
</evidence>
<accession>A0AAW1KNC9</accession>
<comment type="caution">
    <text evidence="2">The sequence shown here is derived from an EMBL/GenBank/DDBJ whole genome shotgun (WGS) entry which is preliminary data.</text>
</comment>
<dbReference type="EMBL" id="JASPKY010000201">
    <property type="protein sequence ID" value="KAK9721224.1"/>
    <property type="molecule type" value="Genomic_DNA"/>
</dbReference>
<organism evidence="2 3">
    <name type="scientific">Popillia japonica</name>
    <name type="common">Japanese beetle</name>
    <dbReference type="NCBI Taxonomy" id="7064"/>
    <lineage>
        <taxon>Eukaryota</taxon>
        <taxon>Metazoa</taxon>
        <taxon>Ecdysozoa</taxon>
        <taxon>Arthropoda</taxon>
        <taxon>Hexapoda</taxon>
        <taxon>Insecta</taxon>
        <taxon>Pterygota</taxon>
        <taxon>Neoptera</taxon>
        <taxon>Endopterygota</taxon>
        <taxon>Coleoptera</taxon>
        <taxon>Polyphaga</taxon>
        <taxon>Scarabaeiformia</taxon>
        <taxon>Scarabaeidae</taxon>
        <taxon>Rutelinae</taxon>
        <taxon>Popillia</taxon>
    </lineage>
</organism>
<evidence type="ECO:0000313" key="2">
    <source>
        <dbReference type="EMBL" id="KAK9721224.1"/>
    </source>
</evidence>
<protein>
    <submittedName>
        <fullName evidence="2">Uncharacterized protein</fullName>
    </submittedName>
</protein>
<reference evidence="2 3" key="1">
    <citation type="journal article" date="2024" name="BMC Genomics">
        <title>De novo assembly and annotation of Popillia japonica's genome with initial clues to its potential as an invasive pest.</title>
        <authorList>
            <person name="Cucini C."/>
            <person name="Boschi S."/>
            <person name="Funari R."/>
            <person name="Cardaioli E."/>
            <person name="Iannotti N."/>
            <person name="Marturano G."/>
            <person name="Paoli F."/>
            <person name="Bruttini M."/>
            <person name="Carapelli A."/>
            <person name="Frati F."/>
            <person name="Nardi F."/>
        </authorList>
    </citation>
    <scope>NUCLEOTIDE SEQUENCE [LARGE SCALE GENOMIC DNA]</scope>
    <source>
        <strain evidence="2">DMR45628</strain>
    </source>
</reference>
<name>A0AAW1KNC9_POPJA</name>